<dbReference type="InterPro" id="IPR032675">
    <property type="entry name" value="LRR_dom_sf"/>
</dbReference>
<evidence type="ECO:0000256" key="1">
    <source>
        <dbReference type="ARBA" id="ARBA00022737"/>
    </source>
</evidence>
<reference evidence="2 3" key="1">
    <citation type="journal article" date="2023" name="Arcadia Sci">
        <title>De novo assembly of a long-read Amblyomma americanum tick genome.</title>
        <authorList>
            <person name="Chou S."/>
            <person name="Poskanzer K.E."/>
            <person name="Rollins M."/>
            <person name="Thuy-Boun P.S."/>
        </authorList>
    </citation>
    <scope>NUCLEOTIDE SEQUENCE [LARGE SCALE GENOMIC DNA]</scope>
    <source>
        <strain evidence="2">F_SG_1</strain>
        <tissue evidence="2">Salivary glands</tissue>
    </source>
</reference>
<proteinExistence type="predicted"/>
<keyword evidence="1" id="KW-0677">Repeat</keyword>
<dbReference type="PANTHER" id="PTHR24111">
    <property type="entry name" value="LEUCINE-RICH REPEAT-CONTAINING PROTEIN 34"/>
    <property type="match status" value="1"/>
</dbReference>
<evidence type="ECO:0008006" key="4">
    <source>
        <dbReference type="Google" id="ProtNLM"/>
    </source>
</evidence>
<sequence length="647" mass="71099">MALTTDHWKGQLNFRRICTFAGPLDRCGLLSELPSWNRVLYSLEYELAETCPGKLSLRYVPHDPMDKCAVSAASKPAQAAFLISWLVEHHGCIDELSVSSSLSAPQANIPVRLRRPLVGTAIRSLEVTLCTFYSGACYLVEQDVDALRGIEQLRIRDGTATDESRLVSLLRNNSHSLTFVQLSHTLLSQHMLDALQRLEKCESVTLSDCTSDDDTFSESNALTAMLRSMAALKTLTFSSDRDAEWNFSAISAALKANVTLTALDLAVDAVDETSSPKELFAALEENHSVRTLRVKVGAIDASCGTALASALRRNSCLVNLHLAGNVDDHCLILMAEALSQNTTLENLDVRNAEFGASGVWALCDAINTNKTLKKLVLPEFSVPKEYRPALAEKLAQADGYRRVLQPFLDEYDLQALSTRLACPTTCPEEITDIDFCSLSDATMKLFFDALSSSSCVQAFTVSIEENCRVNVLCEMLVANRSISSVHITIEMDDGMIVQQLLNAIEGNKKISKLAISICSAEIGAASAVSDFISRNRTVTTLTLCIGEHRQYRVVEQISRGMKINPIIVELGGGPWCDMSYAIFAALQRNRVALNRAADFALGRRESRCAEAFQLFSRTPCLVALVMKTSGRNEREALQAIAWAERFL</sequence>
<dbReference type="AlphaFoldDB" id="A0AAQ4D694"/>
<comment type="caution">
    <text evidence="2">The sequence shown here is derived from an EMBL/GenBank/DDBJ whole genome shotgun (WGS) entry which is preliminary data.</text>
</comment>
<keyword evidence="3" id="KW-1185">Reference proteome</keyword>
<dbReference type="PANTHER" id="PTHR24111:SF0">
    <property type="entry name" value="LEUCINE-RICH REPEAT-CONTAINING PROTEIN"/>
    <property type="match status" value="1"/>
</dbReference>
<dbReference type="InterPro" id="IPR052201">
    <property type="entry name" value="LRR-containing_regulator"/>
</dbReference>
<gene>
    <name evidence="2" type="ORF">V5799_004384</name>
</gene>
<dbReference type="SUPFAM" id="SSF52047">
    <property type="entry name" value="RNI-like"/>
    <property type="match status" value="2"/>
</dbReference>
<dbReference type="EMBL" id="JARKHS020034617">
    <property type="protein sequence ID" value="KAK8757984.1"/>
    <property type="molecule type" value="Genomic_DNA"/>
</dbReference>
<dbReference type="Gene3D" id="3.80.10.10">
    <property type="entry name" value="Ribonuclease Inhibitor"/>
    <property type="match status" value="2"/>
</dbReference>
<organism evidence="2 3">
    <name type="scientific">Amblyomma americanum</name>
    <name type="common">Lone star tick</name>
    <dbReference type="NCBI Taxonomy" id="6943"/>
    <lineage>
        <taxon>Eukaryota</taxon>
        <taxon>Metazoa</taxon>
        <taxon>Ecdysozoa</taxon>
        <taxon>Arthropoda</taxon>
        <taxon>Chelicerata</taxon>
        <taxon>Arachnida</taxon>
        <taxon>Acari</taxon>
        <taxon>Parasitiformes</taxon>
        <taxon>Ixodida</taxon>
        <taxon>Ixodoidea</taxon>
        <taxon>Ixodidae</taxon>
        <taxon>Amblyomminae</taxon>
        <taxon>Amblyomma</taxon>
    </lineage>
</organism>
<dbReference type="Proteomes" id="UP001321473">
    <property type="component" value="Unassembled WGS sequence"/>
</dbReference>
<evidence type="ECO:0000313" key="3">
    <source>
        <dbReference type="Proteomes" id="UP001321473"/>
    </source>
</evidence>
<accession>A0AAQ4D694</accession>
<protein>
    <recommendedName>
        <fullName evidence="4">Ran gtpase-activating protein</fullName>
    </recommendedName>
</protein>
<name>A0AAQ4D694_AMBAM</name>
<evidence type="ECO:0000313" key="2">
    <source>
        <dbReference type="EMBL" id="KAK8757984.1"/>
    </source>
</evidence>